<keyword evidence="2" id="KW-0863">Zinc-finger</keyword>
<protein>
    <submittedName>
        <fullName evidence="5">AN1-type zinc finger protein 1</fullName>
    </submittedName>
</protein>
<feature type="domain" description="AN1-type" evidence="4">
    <location>
        <begin position="31"/>
        <end position="70"/>
    </location>
</feature>
<reference evidence="5" key="2">
    <citation type="submission" date="2014-07" db="EMBL/GenBank/DDBJ databases">
        <authorList>
            <person name="Hull J."/>
        </authorList>
    </citation>
    <scope>NUCLEOTIDE SEQUENCE</scope>
</reference>
<dbReference type="EMBL" id="GBHO01023615">
    <property type="protein sequence ID" value="JAG19989.1"/>
    <property type="molecule type" value="Transcribed_RNA"/>
</dbReference>
<feature type="non-terminal residue" evidence="5">
    <location>
        <position position="1"/>
    </location>
</feature>
<keyword evidence="3" id="KW-0862">Zinc</keyword>
<proteinExistence type="predicted"/>
<organism evidence="5">
    <name type="scientific">Lygus hesperus</name>
    <name type="common">Western plant bug</name>
    <dbReference type="NCBI Taxonomy" id="30085"/>
    <lineage>
        <taxon>Eukaryota</taxon>
        <taxon>Metazoa</taxon>
        <taxon>Ecdysozoa</taxon>
        <taxon>Arthropoda</taxon>
        <taxon>Hexapoda</taxon>
        <taxon>Insecta</taxon>
        <taxon>Pterygota</taxon>
        <taxon>Neoptera</taxon>
        <taxon>Paraneoptera</taxon>
        <taxon>Hemiptera</taxon>
        <taxon>Heteroptera</taxon>
        <taxon>Panheteroptera</taxon>
        <taxon>Cimicomorpha</taxon>
        <taxon>Miridae</taxon>
        <taxon>Mirini</taxon>
        <taxon>Lygus</taxon>
    </lineage>
</organism>
<dbReference type="AlphaFoldDB" id="A0A0A9XJ19"/>
<dbReference type="Gene3D" id="4.10.1110.10">
    <property type="entry name" value="AN1-like Zinc finger"/>
    <property type="match status" value="1"/>
</dbReference>
<dbReference type="Pfam" id="PF01428">
    <property type="entry name" value="zf-AN1"/>
    <property type="match status" value="1"/>
</dbReference>
<keyword evidence="1" id="KW-0479">Metal-binding</keyword>
<evidence type="ECO:0000313" key="5">
    <source>
        <dbReference type="EMBL" id="JAG19989.1"/>
    </source>
</evidence>
<accession>A0A0A9XJ19</accession>
<dbReference type="SMART" id="SM00154">
    <property type="entry name" value="ZnF_AN1"/>
    <property type="match status" value="1"/>
</dbReference>
<evidence type="ECO:0000256" key="2">
    <source>
        <dbReference type="ARBA" id="ARBA00022771"/>
    </source>
</evidence>
<name>A0A0A9XJ19_LYGHE</name>
<dbReference type="InterPro" id="IPR035896">
    <property type="entry name" value="AN1-like_Znf"/>
</dbReference>
<evidence type="ECO:0000256" key="1">
    <source>
        <dbReference type="ARBA" id="ARBA00022723"/>
    </source>
</evidence>
<dbReference type="InterPro" id="IPR000058">
    <property type="entry name" value="Znf_AN1"/>
</dbReference>
<dbReference type="SUPFAM" id="SSF118310">
    <property type="entry name" value="AN1-like Zinc finger"/>
    <property type="match status" value="1"/>
</dbReference>
<evidence type="ECO:0000256" key="3">
    <source>
        <dbReference type="ARBA" id="ARBA00022833"/>
    </source>
</evidence>
<sequence>AATAAIVTSGSKNYVEKACSSNNASSRPRFCNIDGCTNKVGVNVLCEDCRKVYCIDHRNPASHHCPATYVRNKNTTSKFVMNKGIVERNKGANKSYSKTATGNSKSTWMGKYASLTTLLL</sequence>
<dbReference type="GO" id="GO:0008270">
    <property type="term" value="F:zinc ion binding"/>
    <property type="evidence" value="ECO:0007669"/>
    <property type="project" value="UniProtKB-KW"/>
</dbReference>
<gene>
    <name evidence="5" type="primary">ZFAND1</name>
    <name evidence="5" type="ORF">CM83_13977</name>
</gene>
<reference evidence="5" key="1">
    <citation type="journal article" date="2014" name="PLoS ONE">
        <title>Transcriptome-Based Identification of ABC Transporters in the Western Tarnished Plant Bug Lygus hesperus.</title>
        <authorList>
            <person name="Hull J.J."/>
            <person name="Chaney K."/>
            <person name="Geib S.M."/>
            <person name="Fabrick J.A."/>
            <person name="Brent C.S."/>
            <person name="Walsh D."/>
            <person name="Lavine L.C."/>
        </authorList>
    </citation>
    <scope>NUCLEOTIDE SEQUENCE</scope>
</reference>
<evidence type="ECO:0000259" key="4">
    <source>
        <dbReference type="SMART" id="SM00154"/>
    </source>
</evidence>